<comment type="catalytic activity">
    <reaction evidence="5">
        <text>dUMP + (6R)-5,10-methylene-5,6,7,8-tetrahydrofolate = 7,8-dihydrofolate + dTMP</text>
        <dbReference type="Rhea" id="RHEA:12104"/>
        <dbReference type="ChEBI" id="CHEBI:15636"/>
        <dbReference type="ChEBI" id="CHEBI:57451"/>
        <dbReference type="ChEBI" id="CHEBI:63528"/>
        <dbReference type="ChEBI" id="CHEBI:246422"/>
        <dbReference type="EC" id="2.1.1.45"/>
    </reaction>
</comment>
<keyword evidence="5" id="KW-0963">Cytoplasm</keyword>
<sequence length="307" mass="35419">MSHYEDQYLDLMRRIWTEGAVQQDRTGVGTRSLFGATMRFSLADNAIPLLTTKRIFWKTAAREMLWFLTGDTNIRNLLKQKVRIWTDWPLERYRRETGDPISQEDFEQRIVDDIDFAEQWGDLGPVYGAQWVNWPNYEDAGQGLYRRTEKGINQIELLVQSLKSNPGSRRHIFEGWNVAELDQMALPPCHKTYQFHVADGVLSGLLFQRSCDLGLGFGFNVFAASMLIRMLAQQCGYEPGELIWQGGDVHLYLNHAELVEEQLSRQPAGDPKLHLLRKPDSIFDYEIEDFEVLDYHPQAHISAPVAV</sequence>
<evidence type="ECO:0000313" key="8">
    <source>
        <dbReference type="EMBL" id="RDV06985.1"/>
    </source>
</evidence>
<dbReference type="AlphaFoldDB" id="A0A371BHB7"/>
<dbReference type="PROSITE" id="PS00091">
    <property type="entry name" value="THYMIDYLATE_SYNTHASE"/>
    <property type="match status" value="1"/>
</dbReference>
<accession>A0A371BHB7</accession>
<gene>
    <name evidence="5 8" type="primary">thyA</name>
    <name evidence="8" type="ORF">DXH95_06225</name>
</gene>
<dbReference type="PANTHER" id="PTHR11548">
    <property type="entry name" value="THYMIDYLATE SYNTHASE 1"/>
    <property type="match status" value="1"/>
</dbReference>
<feature type="binding site" evidence="5">
    <location>
        <position position="212"/>
    </location>
    <ligand>
        <name>(6R)-5,10-methylene-5,6,7,8-tetrahydrofolate</name>
        <dbReference type="ChEBI" id="CHEBI:15636"/>
    </ligand>
</feature>
<protein>
    <recommendedName>
        <fullName evidence="1 5">Thymidylate synthase</fullName>
        <shortName evidence="5">TS</shortName>
        <shortName evidence="5">TSase</shortName>
        <ecNumber evidence="1 5">2.1.1.45</ecNumber>
    </recommendedName>
</protein>
<dbReference type="GO" id="GO:0032259">
    <property type="term" value="P:methylation"/>
    <property type="evidence" value="ECO:0007669"/>
    <property type="project" value="UniProtKB-KW"/>
</dbReference>
<comment type="subcellular location">
    <subcellularLocation>
        <location evidence="5">Cytoplasm</location>
    </subcellularLocation>
</comment>
<evidence type="ECO:0000256" key="1">
    <source>
        <dbReference type="ARBA" id="ARBA00011947"/>
    </source>
</evidence>
<dbReference type="InterPro" id="IPR045097">
    <property type="entry name" value="Thymidate_synth/dCMP_Mease"/>
</dbReference>
<comment type="caution">
    <text evidence="5">Lacks conserved residue(s) required for the propagation of feature annotation.</text>
</comment>
<dbReference type="NCBIfam" id="TIGR03284">
    <property type="entry name" value="thym_sym"/>
    <property type="match status" value="1"/>
</dbReference>
<dbReference type="SUPFAM" id="SSF55831">
    <property type="entry name" value="Thymidylate synthase/dCMP hydroxymethylase"/>
    <property type="match status" value="1"/>
</dbReference>
<dbReference type="CDD" id="cd00351">
    <property type="entry name" value="TS_Pyrimidine_HMase"/>
    <property type="match status" value="1"/>
</dbReference>
<feature type="active site" evidence="6">
    <location>
        <position position="189"/>
    </location>
</feature>
<evidence type="ECO:0000256" key="6">
    <source>
        <dbReference type="PROSITE-ProRule" id="PRU10016"/>
    </source>
</evidence>
<dbReference type="InterPro" id="IPR036926">
    <property type="entry name" value="Thymidate_synth/dCMP_Mease_sf"/>
</dbReference>
<dbReference type="InterPro" id="IPR023451">
    <property type="entry name" value="Thymidate_synth/dCMP_Mease_dom"/>
</dbReference>
<dbReference type="OrthoDB" id="9774633at2"/>
<dbReference type="PANTHER" id="PTHR11548:SF1">
    <property type="entry name" value="THYMIDYLATE SYNTHASE 1"/>
    <property type="match status" value="1"/>
</dbReference>
<keyword evidence="2 5" id="KW-0489">Methyltransferase</keyword>
<dbReference type="EMBL" id="QRGP01000001">
    <property type="protein sequence ID" value="RDV06985.1"/>
    <property type="molecule type" value="Genomic_DNA"/>
</dbReference>
<evidence type="ECO:0000256" key="4">
    <source>
        <dbReference type="ARBA" id="ARBA00022727"/>
    </source>
</evidence>
<keyword evidence="3 5" id="KW-0808">Transferase</keyword>
<feature type="active site" description="Nucleophile" evidence="5">
    <location>
        <position position="189"/>
    </location>
</feature>
<comment type="similarity">
    <text evidence="5">Belongs to the thymidylate synthase family. Bacterial-type ThyA subfamily.</text>
</comment>
<comment type="caution">
    <text evidence="8">The sequence shown here is derived from an EMBL/GenBank/DDBJ whole genome shotgun (WGS) entry which is preliminary data.</text>
</comment>
<comment type="pathway">
    <text evidence="5">Pyrimidine metabolism; dTTP biosynthesis.</text>
</comment>
<evidence type="ECO:0000256" key="3">
    <source>
        <dbReference type="ARBA" id="ARBA00022679"/>
    </source>
</evidence>
<organism evidence="8 9">
    <name type="scientific">Sphingorhabdus pulchriflava</name>
    <dbReference type="NCBI Taxonomy" id="2292257"/>
    <lineage>
        <taxon>Bacteria</taxon>
        <taxon>Pseudomonadati</taxon>
        <taxon>Pseudomonadota</taxon>
        <taxon>Alphaproteobacteria</taxon>
        <taxon>Sphingomonadales</taxon>
        <taxon>Sphingomonadaceae</taxon>
        <taxon>Sphingorhabdus</taxon>
    </lineage>
</organism>
<dbReference type="RefSeq" id="WP_115548532.1">
    <property type="nucleotide sequence ID" value="NZ_QRGP01000001.1"/>
</dbReference>
<dbReference type="GO" id="GO:0004799">
    <property type="term" value="F:thymidylate synthase activity"/>
    <property type="evidence" value="ECO:0007669"/>
    <property type="project" value="UniProtKB-UniRule"/>
</dbReference>
<evidence type="ECO:0000313" key="9">
    <source>
        <dbReference type="Proteomes" id="UP000263833"/>
    </source>
</evidence>
<dbReference type="EC" id="2.1.1.45" evidence="1 5"/>
<keyword evidence="9" id="KW-1185">Reference proteome</keyword>
<dbReference type="GO" id="GO:0006231">
    <property type="term" value="P:dTMP biosynthetic process"/>
    <property type="evidence" value="ECO:0007669"/>
    <property type="project" value="UniProtKB-UniRule"/>
</dbReference>
<comment type="subunit">
    <text evidence="5">Homodimer.</text>
</comment>
<evidence type="ECO:0000259" key="7">
    <source>
        <dbReference type="Pfam" id="PF00303"/>
    </source>
</evidence>
<reference evidence="9" key="1">
    <citation type="submission" date="2018-08" db="EMBL/GenBank/DDBJ databases">
        <authorList>
            <person name="Kim S.-J."/>
            <person name="Jung G.-Y."/>
        </authorList>
    </citation>
    <scope>NUCLEOTIDE SEQUENCE [LARGE SCALE GENOMIC DNA]</scope>
    <source>
        <strain evidence="9">GY_G</strain>
    </source>
</reference>
<feature type="binding site" description="in other chain" evidence="5">
    <location>
        <begin position="250"/>
        <end position="252"/>
    </location>
    <ligand>
        <name>dUMP</name>
        <dbReference type="ChEBI" id="CHEBI:246422"/>
        <note>ligand shared between dimeric partners</note>
    </ligand>
</feature>
<dbReference type="GO" id="GO:0005829">
    <property type="term" value="C:cytosol"/>
    <property type="evidence" value="ECO:0007669"/>
    <property type="project" value="TreeGrafter"/>
</dbReference>
<dbReference type="UniPathway" id="UPA00575"/>
<dbReference type="Gene3D" id="3.30.572.10">
    <property type="entry name" value="Thymidylate synthase/dCMP hydroxymethylase domain"/>
    <property type="match status" value="1"/>
</dbReference>
<feature type="binding site" evidence="5">
    <location>
        <position position="306"/>
    </location>
    <ligand>
        <name>(6R)-5,10-methylene-5,6,7,8-tetrahydrofolate</name>
        <dbReference type="ChEBI" id="CHEBI:15636"/>
    </ligand>
</feature>
<feature type="binding site" description="in other chain" evidence="5">
    <location>
        <position position="25"/>
    </location>
    <ligand>
        <name>dUMP</name>
        <dbReference type="ChEBI" id="CHEBI:246422"/>
        <note>ligand shared between dimeric partners</note>
    </ligand>
</feature>
<evidence type="ECO:0000256" key="5">
    <source>
        <dbReference type="HAMAP-Rule" id="MF_00008"/>
    </source>
</evidence>
<dbReference type="Pfam" id="PF00303">
    <property type="entry name" value="Thymidylat_synt"/>
    <property type="match status" value="1"/>
</dbReference>
<feature type="domain" description="Thymidylate synthase/dCMP hydroxymethylase" evidence="7">
    <location>
        <begin position="7"/>
        <end position="307"/>
    </location>
</feature>
<name>A0A371BHB7_9SPHN</name>
<dbReference type="GO" id="GO:0006235">
    <property type="term" value="P:dTTP biosynthetic process"/>
    <property type="evidence" value="ECO:0007669"/>
    <property type="project" value="UniProtKB-UniRule"/>
</dbReference>
<dbReference type="HAMAP" id="MF_00008">
    <property type="entry name" value="Thymidy_synth_bact"/>
    <property type="match status" value="1"/>
</dbReference>
<keyword evidence="4 5" id="KW-0545">Nucleotide biosynthesis</keyword>
<feature type="binding site" description="in other chain" evidence="5">
    <location>
        <position position="220"/>
    </location>
    <ligand>
        <name>dUMP</name>
        <dbReference type="ChEBI" id="CHEBI:246422"/>
        <note>ligand shared between dimeric partners</note>
    </ligand>
</feature>
<dbReference type="Proteomes" id="UP000263833">
    <property type="component" value="Unassembled WGS sequence"/>
</dbReference>
<comment type="function">
    <text evidence="5">Catalyzes the reductive methylation of 2'-deoxyuridine-5'-monophosphate (dUMP) to 2'-deoxythymidine-5'-monophosphate (dTMP) while utilizing 5,10-methylenetetrahydrofolate (mTHF) as the methyl donor and reductant in the reaction, yielding dihydrofolate (DHF) as a by-product. This enzymatic reaction provides an intracellular de novo source of dTMP, an essential precursor for DNA biosynthesis.</text>
</comment>
<proteinExistence type="inferred from homology"/>
<evidence type="ECO:0000256" key="2">
    <source>
        <dbReference type="ARBA" id="ARBA00022603"/>
    </source>
</evidence>
<dbReference type="PRINTS" id="PR00108">
    <property type="entry name" value="THYMDSNTHASE"/>
</dbReference>
<dbReference type="InterPro" id="IPR000398">
    <property type="entry name" value="Thymidylate_synthase"/>
</dbReference>
<dbReference type="InterPro" id="IPR020940">
    <property type="entry name" value="Thymidylate_synthase_AS"/>
</dbReference>
<feature type="binding site" description="in other chain" evidence="5">
    <location>
        <begin position="209"/>
        <end position="212"/>
    </location>
    <ligand>
        <name>dUMP</name>
        <dbReference type="ChEBI" id="CHEBI:246422"/>
        <note>ligand shared between dimeric partners</note>
    </ligand>
</feature>
<feature type="binding site" evidence="5">
    <location>
        <begin position="169"/>
        <end position="170"/>
    </location>
    <ligand>
        <name>dUMP</name>
        <dbReference type="ChEBI" id="CHEBI:246422"/>
        <note>ligand shared between dimeric partners</note>
    </ligand>
</feature>